<dbReference type="AlphaFoldDB" id="D2VBH2"/>
<gene>
    <name evidence="4" type="ORF">NAEGRDRAFT_66216</name>
</gene>
<dbReference type="InterPro" id="IPR032675">
    <property type="entry name" value="LRR_dom_sf"/>
</dbReference>
<evidence type="ECO:0000313" key="5">
    <source>
        <dbReference type="Proteomes" id="UP000006671"/>
    </source>
</evidence>
<keyword evidence="3" id="KW-0206">Cytoskeleton</keyword>
<dbReference type="InterPro" id="IPR001611">
    <property type="entry name" value="Leu-rich_rpt"/>
</dbReference>
<evidence type="ECO:0000256" key="2">
    <source>
        <dbReference type="ARBA" id="ARBA00022490"/>
    </source>
</evidence>
<dbReference type="VEuPathDB" id="AmoebaDB:NAEGRDRAFT_66216"/>
<dbReference type="Proteomes" id="UP000006671">
    <property type="component" value="Unassembled WGS sequence"/>
</dbReference>
<accession>D2VBH2</accession>
<dbReference type="GO" id="GO:0005856">
    <property type="term" value="C:cytoskeleton"/>
    <property type="evidence" value="ECO:0007669"/>
    <property type="project" value="UniProtKB-SubCell"/>
</dbReference>
<dbReference type="EMBL" id="GG738861">
    <property type="protein sequence ID" value="EFC45798.1"/>
    <property type="molecule type" value="Genomic_DNA"/>
</dbReference>
<protein>
    <submittedName>
        <fullName evidence="4">Predicted protein</fullName>
    </submittedName>
</protein>
<proteinExistence type="predicted"/>
<name>D2VBH2_NAEGR</name>
<dbReference type="PANTHER" id="PTHR24107">
    <property type="entry name" value="YNEIN REGULATORY COMPLEX SUBUNIT 5"/>
    <property type="match status" value="1"/>
</dbReference>
<dbReference type="Pfam" id="PF13516">
    <property type="entry name" value="LRR_6"/>
    <property type="match status" value="2"/>
</dbReference>
<dbReference type="InParanoid" id="D2VBH2"/>
<organism evidence="5">
    <name type="scientific">Naegleria gruberi</name>
    <name type="common">Amoeba</name>
    <dbReference type="NCBI Taxonomy" id="5762"/>
    <lineage>
        <taxon>Eukaryota</taxon>
        <taxon>Discoba</taxon>
        <taxon>Heterolobosea</taxon>
        <taxon>Tetramitia</taxon>
        <taxon>Eutetramitia</taxon>
        <taxon>Vahlkampfiidae</taxon>
        <taxon>Naegleria</taxon>
    </lineage>
</organism>
<keyword evidence="5" id="KW-1185">Reference proteome</keyword>
<dbReference type="PANTHER" id="PTHR24107:SF2">
    <property type="entry name" value="NLR FAMILY CARD DOMAIN CONTAINING 3"/>
    <property type="match status" value="1"/>
</dbReference>
<dbReference type="Gene3D" id="3.80.10.10">
    <property type="entry name" value="Ribonuclease Inhibitor"/>
    <property type="match status" value="2"/>
</dbReference>
<dbReference type="SUPFAM" id="SSF52047">
    <property type="entry name" value="RNI-like"/>
    <property type="match status" value="1"/>
</dbReference>
<evidence type="ECO:0000313" key="4">
    <source>
        <dbReference type="EMBL" id="EFC45798.1"/>
    </source>
</evidence>
<dbReference type="RefSeq" id="XP_002678542.1">
    <property type="nucleotide sequence ID" value="XM_002678496.1"/>
</dbReference>
<dbReference type="GeneID" id="8850520"/>
<dbReference type="InterPro" id="IPR052410">
    <property type="entry name" value="DRC5"/>
</dbReference>
<comment type="subcellular location">
    <subcellularLocation>
        <location evidence="1">Cytoplasm</location>
        <location evidence="1">Cytoskeleton</location>
    </subcellularLocation>
</comment>
<keyword evidence="2" id="KW-0963">Cytoplasm</keyword>
<dbReference type="KEGG" id="ngr:NAEGRDRAFT_66216"/>
<evidence type="ECO:0000256" key="1">
    <source>
        <dbReference type="ARBA" id="ARBA00004245"/>
    </source>
</evidence>
<reference evidence="4 5" key="1">
    <citation type="journal article" date="2010" name="Cell">
        <title>The genome of Naegleria gruberi illuminates early eukaryotic versatility.</title>
        <authorList>
            <person name="Fritz-Laylin L.K."/>
            <person name="Prochnik S.E."/>
            <person name="Ginger M.L."/>
            <person name="Dacks J.B."/>
            <person name="Carpenter M.L."/>
            <person name="Field M.C."/>
            <person name="Kuo A."/>
            <person name="Paredez A."/>
            <person name="Chapman J."/>
            <person name="Pham J."/>
            <person name="Shu S."/>
            <person name="Neupane R."/>
            <person name="Cipriano M."/>
            <person name="Mancuso J."/>
            <person name="Tu H."/>
            <person name="Salamov A."/>
            <person name="Lindquist E."/>
            <person name="Shapiro H."/>
            <person name="Lucas S."/>
            <person name="Grigoriev I.V."/>
            <person name="Cande W.Z."/>
            <person name="Fulton C."/>
            <person name="Rokhsar D.S."/>
            <person name="Dawson S.C."/>
        </authorList>
    </citation>
    <scope>NUCLEOTIDE SEQUENCE [LARGE SCALE GENOMIC DNA]</scope>
    <source>
        <strain evidence="4 5">NEG-M</strain>
    </source>
</reference>
<sequence length="311" mass="35207">MDRLELDLCFSGDEISESFVDCVKSGSFSCCVSDLTLLQIEEPVYVINHRNRKAKDFKDVMRGEINRQTKKISTVALVYYFNNVEYLNLRSNRIGVDGASMMGSFTLKKLQVLDLSGSHEAPNIGKEGFLQLTSNMDWSNFPNLTRLSLAQNRLDAESMISLIACETFPRLKALDLFGNKLDNDAIEWLVASERVLSNLTELNIGYNEYFEEATHFIANCPFLKNLVILNMAGKVSYRHGAKSIGDNGVNTLFNSDYLENLTSINLSNNNVSDEGAKNIYKSNKLKNLTKINLNSHLSTFEEFERTLFKRE</sequence>
<evidence type="ECO:0000256" key="3">
    <source>
        <dbReference type="ARBA" id="ARBA00023212"/>
    </source>
</evidence>